<feature type="compositionally biased region" description="Polar residues" evidence="1">
    <location>
        <begin position="32"/>
        <end position="46"/>
    </location>
</feature>
<protein>
    <submittedName>
        <fullName evidence="3">Homeobox domain-containing protein</fullName>
    </submittedName>
</protein>
<proteinExistence type="predicted"/>
<evidence type="ECO:0000313" key="2">
    <source>
        <dbReference type="Proteomes" id="UP000095283"/>
    </source>
</evidence>
<dbReference type="WBParaSite" id="Hba_11842">
    <property type="protein sequence ID" value="Hba_11842"/>
    <property type="gene ID" value="Hba_11842"/>
</dbReference>
<evidence type="ECO:0000313" key="3">
    <source>
        <dbReference type="WBParaSite" id="Hba_11842"/>
    </source>
</evidence>
<dbReference type="AlphaFoldDB" id="A0A1I7X2N0"/>
<organism evidence="2 3">
    <name type="scientific">Heterorhabditis bacteriophora</name>
    <name type="common">Entomopathogenic nematode worm</name>
    <dbReference type="NCBI Taxonomy" id="37862"/>
    <lineage>
        <taxon>Eukaryota</taxon>
        <taxon>Metazoa</taxon>
        <taxon>Ecdysozoa</taxon>
        <taxon>Nematoda</taxon>
        <taxon>Chromadorea</taxon>
        <taxon>Rhabditida</taxon>
        <taxon>Rhabditina</taxon>
        <taxon>Rhabditomorpha</taxon>
        <taxon>Strongyloidea</taxon>
        <taxon>Heterorhabditidae</taxon>
        <taxon>Heterorhabditis</taxon>
    </lineage>
</organism>
<dbReference type="PANTHER" id="PTHR33995:SF12">
    <property type="entry name" value="CPW-WPC DOMAIN-CONTAINING PROTEIN"/>
    <property type="match status" value="1"/>
</dbReference>
<accession>A0A1I7X2N0</accession>
<keyword evidence="2" id="KW-1185">Reference proteome</keyword>
<dbReference type="Proteomes" id="UP000095283">
    <property type="component" value="Unplaced"/>
</dbReference>
<reference evidence="3" key="1">
    <citation type="submission" date="2016-11" db="UniProtKB">
        <authorList>
            <consortium name="WormBaseParasite"/>
        </authorList>
    </citation>
    <scope>IDENTIFICATION</scope>
</reference>
<sequence>MSFMMQLIAARIRTVQLTGRTKEYERDHRTVTRSTSSSNDYQSAEHSTGPASQYFMLDYPSVPKSYCTFTSILVATNSAFVYNMTTEEILHLPQCPCFKPKDASDCLQFDSRYLATTLDEAMFSFPNLVSTEQQPLFVKQSHPKTTIYSSSSAFQTSVQQAVPATNSFVGDSYEMSTVSPTCSSSECLECKLYIVDGFINNSKPSAHDSLWLEKQQIQKTLGKTQGSCSHSTDMKSKMRFSSKIYTKTDLNYFKLNQGCCKNKKYVNMTAEKDRKVEEYWAFRHSWDVTIVVAQPLRITRNGQDFAISAGNGGNYQKNTFPITSTRLAAIRMTVDAWQVYIYIYIYILLKCFGSCRAVARTLNVLRNTGTIQQPKWIQATIEIAAACECQVELGTPLHSLVMK</sequence>
<dbReference type="PANTHER" id="PTHR33995">
    <property type="entry name" value="PROTEIN CBG18546"/>
    <property type="match status" value="1"/>
</dbReference>
<name>A0A1I7X2N0_HETBA</name>
<feature type="compositionally biased region" description="Basic and acidic residues" evidence="1">
    <location>
        <begin position="21"/>
        <end position="30"/>
    </location>
</feature>
<evidence type="ECO:0000256" key="1">
    <source>
        <dbReference type="SAM" id="MobiDB-lite"/>
    </source>
</evidence>
<feature type="region of interest" description="Disordered" evidence="1">
    <location>
        <begin position="21"/>
        <end position="46"/>
    </location>
</feature>